<evidence type="ECO:0000313" key="4">
    <source>
        <dbReference type="Proteomes" id="UP000267187"/>
    </source>
</evidence>
<comment type="similarity">
    <text evidence="1">Belongs to the ClpS family.</text>
</comment>
<name>A0A3M0A857_9GAMM</name>
<dbReference type="PANTHER" id="PTHR33473:SF19">
    <property type="entry name" value="ATP-DEPENDENT CLP PROTEASE ADAPTER PROTEIN CLPS"/>
    <property type="match status" value="1"/>
</dbReference>
<dbReference type="InterPro" id="IPR022935">
    <property type="entry name" value="ClpS"/>
</dbReference>
<protein>
    <recommendedName>
        <fullName evidence="1">ATP-dependent Clp protease adapter protein ClpS</fullName>
    </recommendedName>
</protein>
<keyword evidence="3" id="KW-0378">Hydrolase</keyword>
<dbReference type="Pfam" id="PF02617">
    <property type="entry name" value="ClpS"/>
    <property type="match status" value="1"/>
</dbReference>
<comment type="caution">
    <text evidence="3">The sequence shown here is derived from an EMBL/GenBank/DDBJ whole genome shotgun (WGS) entry which is preliminary data.</text>
</comment>
<keyword evidence="3" id="KW-0645">Protease</keyword>
<proteinExistence type="inferred from homology"/>
<dbReference type="EMBL" id="REFJ01000002">
    <property type="protein sequence ID" value="RMA81263.1"/>
    <property type="molecule type" value="Genomic_DNA"/>
</dbReference>
<dbReference type="GO" id="GO:0030163">
    <property type="term" value="P:protein catabolic process"/>
    <property type="evidence" value="ECO:0007669"/>
    <property type="project" value="InterPro"/>
</dbReference>
<dbReference type="AlphaFoldDB" id="A0A3M0A857"/>
<sequence>MSDELIHFDGSTATLADKPALKKPPMYQVVMHNDDYTPMDFVVDVLMQIFFLDEAAATSVMMAVHQKGKGVAGIYPKDIAETKTMIVNQVAQEHEHPLKCDCEALPDDE</sequence>
<evidence type="ECO:0000259" key="2">
    <source>
        <dbReference type="Pfam" id="PF02617"/>
    </source>
</evidence>
<keyword evidence="4" id="KW-1185">Reference proteome</keyword>
<evidence type="ECO:0000256" key="1">
    <source>
        <dbReference type="HAMAP-Rule" id="MF_00302"/>
    </source>
</evidence>
<dbReference type="InterPro" id="IPR003769">
    <property type="entry name" value="ClpS_core"/>
</dbReference>
<feature type="domain" description="Adaptor protein ClpS core" evidence="2">
    <location>
        <begin position="22"/>
        <end position="100"/>
    </location>
</feature>
<dbReference type="SUPFAM" id="SSF54736">
    <property type="entry name" value="ClpS-like"/>
    <property type="match status" value="1"/>
</dbReference>
<dbReference type="HAMAP" id="MF_00302">
    <property type="entry name" value="ClpS"/>
    <property type="match status" value="1"/>
</dbReference>
<organism evidence="3 4">
    <name type="scientific">Umboniibacter marinipuniceus</name>
    <dbReference type="NCBI Taxonomy" id="569599"/>
    <lineage>
        <taxon>Bacteria</taxon>
        <taxon>Pseudomonadati</taxon>
        <taxon>Pseudomonadota</taxon>
        <taxon>Gammaproteobacteria</taxon>
        <taxon>Cellvibrionales</taxon>
        <taxon>Cellvibrionaceae</taxon>
        <taxon>Umboniibacter</taxon>
    </lineage>
</organism>
<dbReference type="PANTHER" id="PTHR33473">
    <property type="entry name" value="ATP-DEPENDENT CLP PROTEASE ADAPTER PROTEIN CLPS1, CHLOROPLASTIC"/>
    <property type="match status" value="1"/>
</dbReference>
<dbReference type="GO" id="GO:0006508">
    <property type="term" value="P:proteolysis"/>
    <property type="evidence" value="ECO:0007669"/>
    <property type="project" value="UniProtKB-UniRule"/>
</dbReference>
<evidence type="ECO:0000313" key="3">
    <source>
        <dbReference type="EMBL" id="RMA81263.1"/>
    </source>
</evidence>
<dbReference type="Gene3D" id="3.30.1390.10">
    <property type="match status" value="1"/>
</dbReference>
<comment type="subunit">
    <text evidence="1">Binds to the N-terminal domain of the chaperone ClpA.</text>
</comment>
<dbReference type="NCBIfam" id="NF000672">
    <property type="entry name" value="PRK00033.1-5"/>
    <property type="match status" value="1"/>
</dbReference>
<reference evidence="3 4" key="1">
    <citation type="submission" date="2018-10" db="EMBL/GenBank/DDBJ databases">
        <title>Genomic Encyclopedia of Type Strains, Phase IV (KMG-IV): sequencing the most valuable type-strain genomes for metagenomic binning, comparative biology and taxonomic classification.</title>
        <authorList>
            <person name="Goeker M."/>
        </authorList>
    </citation>
    <scope>NUCLEOTIDE SEQUENCE [LARGE SCALE GENOMIC DNA]</scope>
    <source>
        <strain evidence="3 4">DSM 25080</strain>
    </source>
</reference>
<dbReference type="OrthoDB" id="9796121at2"/>
<dbReference type="Proteomes" id="UP000267187">
    <property type="component" value="Unassembled WGS sequence"/>
</dbReference>
<dbReference type="GO" id="GO:0008233">
    <property type="term" value="F:peptidase activity"/>
    <property type="evidence" value="ECO:0007669"/>
    <property type="project" value="UniProtKB-KW"/>
</dbReference>
<accession>A0A3M0A857</accession>
<dbReference type="FunFam" id="3.30.1390.10:FF:000002">
    <property type="entry name" value="ATP-dependent Clp protease adapter protein ClpS"/>
    <property type="match status" value="1"/>
</dbReference>
<dbReference type="RefSeq" id="WP_121876412.1">
    <property type="nucleotide sequence ID" value="NZ_REFJ01000002.1"/>
</dbReference>
<comment type="function">
    <text evidence="1">Involved in the modulation of the specificity of the ClpAP-mediated ATP-dependent protein degradation.</text>
</comment>
<gene>
    <name evidence="1" type="primary">clpS</name>
    <name evidence="3" type="ORF">DFR27_1072</name>
</gene>
<dbReference type="InterPro" id="IPR014719">
    <property type="entry name" value="Ribosomal_bL12_C/ClpS-like"/>
</dbReference>